<accession>A0A4P6YRW0</accession>
<dbReference type="RefSeq" id="WP_133362477.1">
    <property type="nucleotide sequence ID" value="NZ_CP037940.1"/>
</dbReference>
<dbReference type="EMBL" id="CP037940">
    <property type="protein sequence ID" value="QBO35397.1"/>
    <property type="molecule type" value="Genomic_DNA"/>
</dbReference>
<dbReference type="KEGG" id="wei:EQG49_02410"/>
<gene>
    <name evidence="1" type="ORF">EQG49_02410</name>
</gene>
<evidence type="ECO:0000313" key="2">
    <source>
        <dbReference type="Proteomes" id="UP000292886"/>
    </source>
</evidence>
<keyword evidence="2" id="KW-1185">Reference proteome</keyword>
<dbReference type="Proteomes" id="UP000292886">
    <property type="component" value="Chromosome"/>
</dbReference>
<sequence length="64" mass="7275">MDLNKRKTVMIIESVLEPDELMEVLNDGMANVNWSDYTNEGIAVETSTLNEEGARNVDTLIFER</sequence>
<evidence type="ECO:0000313" key="1">
    <source>
        <dbReference type="EMBL" id="QBO35397.1"/>
    </source>
</evidence>
<dbReference type="AlphaFoldDB" id="A0A4P6YRW0"/>
<organism evidence="1 2">
    <name type="scientific">Periweissella cryptocerci</name>
    <dbReference type="NCBI Taxonomy" id="2506420"/>
    <lineage>
        <taxon>Bacteria</taxon>
        <taxon>Bacillati</taxon>
        <taxon>Bacillota</taxon>
        <taxon>Bacilli</taxon>
        <taxon>Lactobacillales</taxon>
        <taxon>Lactobacillaceae</taxon>
        <taxon>Periweissella</taxon>
    </lineage>
</organism>
<proteinExistence type="predicted"/>
<name>A0A4P6YRW0_9LACO</name>
<protein>
    <submittedName>
        <fullName evidence="1">Uncharacterized protein</fullName>
    </submittedName>
</protein>
<reference evidence="2" key="1">
    <citation type="submission" date="2019-03" db="EMBL/GenBank/DDBJ databases">
        <title>Weissella sp. 26KH-42 Genome sequencing.</title>
        <authorList>
            <person name="Heo J."/>
            <person name="Kim S.-J."/>
            <person name="Kim J.-S."/>
            <person name="Hong S.-B."/>
            <person name="Kwon S.-W."/>
        </authorList>
    </citation>
    <scope>NUCLEOTIDE SEQUENCE [LARGE SCALE GENOMIC DNA]</scope>
    <source>
        <strain evidence="2">26KH-42</strain>
    </source>
</reference>